<reference evidence="1" key="2">
    <citation type="submission" date="2025-09" db="UniProtKB">
        <authorList>
            <consortium name="EnsemblPlants"/>
        </authorList>
    </citation>
    <scope>IDENTIFICATION</scope>
</reference>
<dbReference type="EnsemblPlants" id="AVESA.00010b.r2.3AG0419030.1">
    <property type="protein sequence ID" value="AVESA.00010b.r2.3AG0419030.1.CDS.1"/>
    <property type="gene ID" value="AVESA.00010b.r2.3AG0419030"/>
</dbReference>
<accession>A0ACD5VGP9</accession>
<sequence length="231" mass="24112">MSGNHIADAPATAAADPPFPHWFNGPVVLTAVLILGALMVVFALIIRVFLYLCVTWSAGRRRSSGLATGTDSFGSRRAAGFMRSISRIRSSRRGLNASALSALPVTAYRKETGSTGDAGADCAVCLSELADGDKVRELPNCGHVFHMECVDAWLRTRTTCPLCRAEAGLPDRDGKAQDAPQPRSSAAAAREPPQPSSFGAGGTLVVIVHGGSDTRRGVPATGSGRQGSSYS</sequence>
<protein>
    <submittedName>
        <fullName evidence="1">Uncharacterized protein</fullName>
    </submittedName>
</protein>
<evidence type="ECO:0000313" key="2">
    <source>
        <dbReference type="Proteomes" id="UP001732700"/>
    </source>
</evidence>
<reference evidence="1" key="1">
    <citation type="submission" date="2021-05" db="EMBL/GenBank/DDBJ databases">
        <authorList>
            <person name="Scholz U."/>
            <person name="Mascher M."/>
            <person name="Fiebig A."/>
        </authorList>
    </citation>
    <scope>NUCLEOTIDE SEQUENCE [LARGE SCALE GENOMIC DNA]</scope>
</reference>
<organism evidence="1 2">
    <name type="scientific">Avena sativa</name>
    <name type="common">Oat</name>
    <dbReference type="NCBI Taxonomy" id="4498"/>
    <lineage>
        <taxon>Eukaryota</taxon>
        <taxon>Viridiplantae</taxon>
        <taxon>Streptophyta</taxon>
        <taxon>Embryophyta</taxon>
        <taxon>Tracheophyta</taxon>
        <taxon>Spermatophyta</taxon>
        <taxon>Magnoliopsida</taxon>
        <taxon>Liliopsida</taxon>
        <taxon>Poales</taxon>
        <taxon>Poaceae</taxon>
        <taxon>BOP clade</taxon>
        <taxon>Pooideae</taxon>
        <taxon>Poodae</taxon>
        <taxon>Poeae</taxon>
        <taxon>Poeae Chloroplast Group 1 (Aveneae type)</taxon>
        <taxon>Aveninae</taxon>
        <taxon>Avena</taxon>
    </lineage>
</organism>
<dbReference type="Proteomes" id="UP001732700">
    <property type="component" value="Chromosome 3A"/>
</dbReference>
<keyword evidence="2" id="KW-1185">Reference proteome</keyword>
<name>A0ACD5VGP9_AVESA</name>
<proteinExistence type="predicted"/>
<evidence type="ECO:0000313" key="1">
    <source>
        <dbReference type="EnsemblPlants" id="AVESA.00010b.r2.3AG0419030.1.CDS.1"/>
    </source>
</evidence>